<protein>
    <recommendedName>
        <fullName evidence="2">Cysteine-rich CPCC domain-containing protein</fullName>
    </recommendedName>
</protein>
<sequence>MTQSELYDCPCCGQRTLEERGHYEICATCNWEDDPLQEEKPDYEGGANRVSLNTARRNFQLHGTSDPEQDGSGQSRPR</sequence>
<feature type="domain" description="Cysteine-rich CPCC" evidence="2">
    <location>
        <begin position="7"/>
        <end position="69"/>
    </location>
</feature>
<evidence type="ECO:0000313" key="4">
    <source>
        <dbReference type="Proteomes" id="UP000238348"/>
    </source>
</evidence>
<dbReference type="AlphaFoldDB" id="A0A2L0ENY2"/>
<proteinExistence type="predicted"/>
<dbReference type="Pfam" id="PF14206">
    <property type="entry name" value="Cys_rich_CPCC"/>
    <property type="match status" value="1"/>
</dbReference>
<evidence type="ECO:0000256" key="1">
    <source>
        <dbReference type="SAM" id="MobiDB-lite"/>
    </source>
</evidence>
<organism evidence="3 4">
    <name type="scientific">Sorangium cellulosum</name>
    <name type="common">Polyangium cellulosum</name>
    <dbReference type="NCBI Taxonomy" id="56"/>
    <lineage>
        <taxon>Bacteria</taxon>
        <taxon>Pseudomonadati</taxon>
        <taxon>Myxococcota</taxon>
        <taxon>Polyangia</taxon>
        <taxon>Polyangiales</taxon>
        <taxon>Polyangiaceae</taxon>
        <taxon>Sorangium</taxon>
    </lineage>
</organism>
<evidence type="ECO:0000259" key="2">
    <source>
        <dbReference type="Pfam" id="PF14206"/>
    </source>
</evidence>
<dbReference type="OrthoDB" id="1456570at2"/>
<dbReference type="InterPro" id="IPR025983">
    <property type="entry name" value="Cys_rich_CPCC"/>
</dbReference>
<name>A0A2L0ENY2_SORCE</name>
<feature type="region of interest" description="Disordered" evidence="1">
    <location>
        <begin position="55"/>
        <end position="78"/>
    </location>
</feature>
<dbReference type="RefSeq" id="WP_104978704.1">
    <property type="nucleotide sequence ID" value="NZ_CP012673.1"/>
</dbReference>
<dbReference type="Proteomes" id="UP000238348">
    <property type="component" value="Chromosome"/>
</dbReference>
<dbReference type="EMBL" id="CP012673">
    <property type="protein sequence ID" value="AUX40990.1"/>
    <property type="molecule type" value="Genomic_DNA"/>
</dbReference>
<evidence type="ECO:0000313" key="3">
    <source>
        <dbReference type="EMBL" id="AUX40990.1"/>
    </source>
</evidence>
<reference evidence="3 4" key="1">
    <citation type="submission" date="2015-09" db="EMBL/GenBank/DDBJ databases">
        <title>Sorangium comparison.</title>
        <authorList>
            <person name="Zaburannyi N."/>
            <person name="Bunk B."/>
            <person name="Overmann J."/>
            <person name="Mueller R."/>
        </authorList>
    </citation>
    <scope>NUCLEOTIDE SEQUENCE [LARGE SCALE GENOMIC DNA]</scope>
    <source>
        <strain evidence="3 4">So ce26</strain>
    </source>
</reference>
<gene>
    <name evidence="3" type="ORF">SOCE26_023920</name>
</gene>
<accession>A0A2L0ENY2</accession>